<evidence type="ECO:0000313" key="1">
    <source>
        <dbReference type="EMBL" id="PPC79304.1"/>
    </source>
</evidence>
<dbReference type="Proteomes" id="UP000238196">
    <property type="component" value="Unassembled WGS sequence"/>
</dbReference>
<dbReference type="EMBL" id="PRLP01000003">
    <property type="protein sequence ID" value="PPC79304.1"/>
    <property type="molecule type" value="Genomic_DNA"/>
</dbReference>
<dbReference type="Pfam" id="PF01042">
    <property type="entry name" value="Ribonuc_L-PSP"/>
    <property type="match status" value="1"/>
</dbReference>
<dbReference type="AlphaFoldDB" id="A0A2S5KWR8"/>
<proteinExistence type="predicted"/>
<dbReference type="SUPFAM" id="SSF55298">
    <property type="entry name" value="YjgF-like"/>
    <property type="match status" value="1"/>
</dbReference>
<protein>
    <submittedName>
        <fullName evidence="1">RidA family protein</fullName>
    </submittedName>
</protein>
<accession>A0A2S5KWR8</accession>
<name>A0A2S5KWR8_9PROT</name>
<dbReference type="GO" id="GO:0005829">
    <property type="term" value="C:cytosol"/>
    <property type="evidence" value="ECO:0007669"/>
    <property type="project" value="TreeGrafter"/>
</dbReference>
<gene>
    <name evidence="1" type="ORF">C4K68_00950</name>
</gene>
<dbReference type="GO" id="GO:0019239">
    <property type="term" value="F:deaminase activity"/>
    <property type="evidence" value="ECO:0007669"/>
    <property type="project" value="TreeGrafter"/>
</dbReference>
<organism evidence="1 2">
    <name type="scientific">Proteobacteria bacterium 228</name>
    <dbReference type="NCBI Taxonomy" id="2083153"/>
    <lineage>
        <taxon>Bacteria</taxon>
        <taxon>Pseudomonadati</taxon>
        <taxon>Pseudomonadota</taxon>
    </lineage>
</organism>
<evidence type="ECO:0000313" key="2">
    <source>
        <dbReference type="Proteomes" id="UP000238196"/>
    </source>
</evidence>
<dbReference type="OrthoDB" id="9803101at2"/>
<reference evidence="1 2" key="1">
    <citation type="submission" date="2018-02" db="EMBL/GenBank/DDBJ databases">
        <title>novel marine gammaproteobacteria from coastal saline agro ecosystem.</title>
        <authorList>
            <person name="Krishnan R."/>
            <person name="Ramesh Kumar N."/>
        </authorList>
    </citation>
    <scope>NUCLEOTIDE SEQUENCE [LARGE SCALE GENOMIC DNA]</scope>
    <source>
        <strain evidence="1 2">228</strain>
    </source>
</reference>
<dbReference type="InterPro" id="IPR035959">
    <property type="entry name" value="RutC-like_sf"/>
</dbReference>
<dbReference type="PANTHER" id="PTHR11803:SF39">
    <property type="entry name" value="2-IMINOBUTANOATE_2-IMINOPROPANOATE DEAMINASE"/>
    <property type="match status" value="1"/>
</dbReference>
<dbReference type="InterPro" id="IPR006175">
    <property type="entry name" value="YjgF/YER057c/UK114"/>
</dbReference>
<sequence length="117" mass="12833">MSVPTKLPFSKIRIENGFAMLAGELPFLPDGAVPESVTEQVDVMLGRVRDTLQAHGLSMQDVVSCTVYLTDRSDFAEFNQAYAPWFSEPLPVRTTVCAGLMVDKVKMEISVIAKLPA</sequence>
<dbReference type="CDD" id="cd00448">
    <property type="entry name" value="YjgF_YER057c_UK114_family"/>
    <property type="match status" value="1"/>
</dbReference>
<comment type="caution">
    <text evidence="1">The sequence shown here is derived from an EMBL/GenBank/DDBJ whole genome shotgun (WGS) entry which is preliminary data.</text>
</comment>
<dbReference type="Gene3D" id="3.30.1330.40">
    <property type="entry name" value="RutC-like"/>
    <property type="match status" value="1"/>
</dbReference>
<dbReference type="PANTHER" id="PTHR11803">
    <property type="entry name" value="2-IMINOBUTANOATE/2-IMINOPROPANOATE DEAMINASE RIDA"/>
    <property type="match status" value="1"/>
</dbReference>